<keyword evidence="4" id="KW-1185">Reference proteome</keyword>
<evidence type="ECO:0000313" key="4">
    <source>
        <dbReference type="Proteomes" id="UP000799537"/>
    </source>
</evidence>
<gene>
    <name evidence="3" type="ORF">M409DRAFT_22735</name>
</gene>
<dbReference type="Proteomes" id="UP000799537">
    <property type="component" value="Unassembled WGS sequence"/>
</dbReference>
<proteinExistence type="predicted"/>
<evidence type="ECO:0000256" key="2">
    <source>
        <dbReference type="SAM" id="Phobius"/>
    </source>
</evidence>
<name>A0A6A6CM62_ZASCE</name>
<keyword evidence="2" id="KW-0812">Transmembrane</keyword>
<keyword evidence="2" id="KW-0472">Membrane</keyword>
<dbReference type="AlphaFoldDB" id="A0A6A6CM62"/>
<dbReference type="EMBL" id="ML993594">
    <property type="protein sequence ID" value="KAF2167308.1"/>
    <property type="molecule type" value="Genomic_DNA"/>
</dbReference>
<sequence length="128" mass="12640">MSDAYPTNLPSAAMISPPVPGGSNAVAPAISSAAPATDLPSAAMISPPTPAAATNVVDAPLSTMTFTSTTTAFVTAPDGYLGKREAKRSSKRDDDIEDSSASGRASKAAMGLLVMVGVGWVAAVGMAG</sequence>
<evidence type="ECO:0000256" key="1">
    <source>
        <dbReference type="SAM" id="MobiDB-lite"/>
    </source>
</evidence>
<keyword evidence="2" id="KW-1133">Transmembrane helix</keyword>
<dbReference type="GeneID" id="54559745"/>
<organism evidence="3 4">
    <name type="scientific">Zasmidium cellare ATCC 36951</name>
    <dbReference type="NCBI Taxonomy" id="1080233"/>
    <lineage>
        <taxon>Eukaryota</taxon>
        <taxon>Fungi</taxon>
        <taxon>Dikarya</taxon>
        <taxon>Ascomycota</taxon>
        <taxon>Pezizomycotina</taxon>
        <taxon>Dothideomycetes</taxon>
        <taxon>Dothideomycetidae</taxon>
        <taxon>Mycosphaerellales</taxon>
        <taxon>Mycosphaerellaceae</taxon>
        <taxon>Zasmidium</taxon>
    </lineage>
</organism>
<evidence type="ECO:0000313" key="3">
    <source>
        <dbReference type="EMBL" id="KAF2167308.1"/>
    </source>
</evidence>
<accession>A0A6A6CM62</accession>
<feature type="region of interest" description="Disordered" evidence="1">
    <location>
        <begin position="78"/>
        <end position="104"/>
    </location>
</feature>
<protein>
    <submittedName>
        <fullName evidence="3">Uncharacterized protein</fullName>
    </submittedName>
</protein>
<feature type="transmembrane region" description="Helical" evidence="2">
    <location>
        <begin position="108"/>
        <end position="127"/>
    </location>
</feature>
<reference evidence="3" key="1">
    <citation type="journal article" date="2020" name="Stud. Mycol.">
        <title>101 Dothideomycetes genomes: a test case for predicting lifestyles and emergence of pathogens.</title>
        <authorList>
            <person name="Haridas S."/>
            <person name="Albert R."/>
            <person name="Binder M."/>
            <person name="Bloem J."/>
            <person name="Labutti K."/>
            <person name="Salamov A."/>
            <person name="Andreopoulos B."/>
            <person name="Baker S."/>
            <person name="Barry K."/>
            <person name="Bills G."/>
            <person name="Bluhm B."/>
            <person name="Cannon C."/>
            <person name="Castanera R."/>
            <person name="Culley D."/>
            <person name="Daum C."/>
            <person name="Ezra D."/>
            <person name="Gonzalez J."/>
            <person name="Henrissat B."/>
            <person name="Kuo A."/>
            <person name="Liang C."/>
            <person name="Lipzen A."/>
            <person name="Lutzoni F."/>
            <person name="Magnuson J."/>
            <person name="Mondo S."/>
            <person name="Nolan M."/>
            <person name="Ohm R."/>
            <person name="Pangilinan J."/>
            <person name="Park H.-J."/>
            <person name="Ramirez L."/>
            <person name="Alfaro M."/>
            <person name="Sun H."/>
            <person name="Tritt A."/>
            <person name="Yoshinaga Y."/>
            <person name="Zwiers L.-H."/>
            <person name="Turgeon B."/>
            <person name="Goodwin S."/>
            <person name="Spatafora J."/>
            <person name="Crous P."/>
            <person name="Grigoriev I."/>
        </authorList>
    </citation>
    <scope>NUCLEOTIDE SEQUENCE</scope>
    <source>
        <strain evidence="3">ATCC 36951</strain>
    </source>
</reference>
<dbReference type="RefSeq" id="XP_033668197.1">
    <property type="nucleotide sequence ID" value="XM_033806473.1"/>
</dbReference>
<feature type="compositionally biased region" description="Basic and acidic residues" evidence="1">
    <location>
        <begin position="81"/>
        <end position="94"/>
    </location>
</feature>